<reference evidence="4" key="1">
    <citation type="journal article" date="2016" name="Proc. Natl. Acad. Sci. U.S.A.">
        <title>Lipid metabolic changes in an early divergent fungus govern the establishment of a mutualistic symbiosis with endobacteria.</title>
        <authorList>
            <person name="Lastovetsky O.A."/>
            <person name="Gaspar M.L."/>
            <person name="Mondo S.J."/>
            <person name="LaButti K.M."/>
            <person name="Sandor L."/>
            <person name="Grigoriev I.V."/>
            <person name="Henry S.A."/>
            <person name="Pawlowska T.E."/>
        </authorList>
    </citation>
    <scope>NUCLEOTIDE SEQUENCE [LARGE SCALE GENOMIC DNA]</scope>
    <source>
        <strain evidence="4">ATCC 52814</strain>
    </source>
</reference>
<feature type="domain" description="Cyclin-like" evidence="3">
    <location>
        <begin position="234"/>
        <end position="342"/>
    </location>
</feature>
<protein>
    <recommendedName>
        <fullName evidence="3">Cyclin-like domain-containing protein</fullName>
    </recommendedName>
</protein>
<dbReference type="SUPFAM" id="SSF47954">
    <property type="entry name" value="Cyclin-like"/>
    <property type="match status" value="1"/>
</dbReference>
<comment type="similarity">
    <text evidence="1">Belongs to the cyclin family.</text>
</comment>
<evidence type="ECO:0000256" key="2">
    <source>
        <dbReference type="SAM" id="MobiDB-lite"/>
    </source>
</evidence>
<evidence type="ECO:0000259" key="3">
    <source>
        <dbReference type="SMART" id="SM00385"/>
    </source>
</evidence>
<dbReference type="Pfam" id="PF00134">
    <property type="entry name" value="Cyclin_N"/>
    <property type="match status" value="1"/>
</dbReference>
<dbReference type="Gene3D" id="1.10.472.10">
    <property type="entry name" value="Cyclin-like"/>
    <property type="match status" value="1"/>
</dbReference>
<accession>A0A1X0R986</accession>
<sequence>MSSKKKCPKRKSYEKQDAATFLSNISLGSENDLYSNDALQSTLNDKPTSFHEQRKMHNSSSNSSITSNSTNISNQSSSSNQSNGAALYKLTDDDNQRLIASEKVKRKSDPFRHKPDSGRRFASLFRYYQGVVKQSTRKTNHRFHYSYVHEHIINRHLKHQKAMSYSHFLASNEMPTKSYTPHLLDFDENSTLLSFSSTQDSLHKLKHELNESFRLSHPEIMPELTFSKIKSIKLHLQNITKNLDLELSTLSHAYVYIEKLIQKNVVTKQNRKLVAACCLYLAVKINEPKGVCFRDLFEAISGEIGIGSKDIRGHEFAVFADLEFSLYVPIEEFMPHLDKLVEAFGYQSIKDYVGDESFYEIKA</sequence>
<evidence type="ECO:0000313" key="4">
    <source>
        <dbReference type="EMBL" id="ORE08563.1"/>
    </source>
</evidence>
<dbReference type="InterPro" id="IPR012388">
    <property type="entry name" value="CABLES1/2"/>
</dbReference>
<dbReference type="Proteomes" id="UP000242414">
    <property type="component" value="Unassembled WGS sequence"/>
</dbReference>
<dbReference type="OrthoDB" id="5353095at2759"/>
<dbReference type="EMBL" id="KV921887">
    <property type="protein sequence ID" value="ORE08563.1"/>
    <property type="molecule type" value="Genomic_DNA"/>
</dbReference>
<dbReference type="PANTHER" id="PTHR22896:SF0">
    <property type="entry name" value="CYCLIN N-TERMINAL DOMAIN-CONTAINING PROTEIN"/>
    <property type="match status" value="1"/>
</dbReference>
<dbReference type="GO" id="GO:0051726">
    <property type="term" value="P:regulation of cell cycle"/>
    <property type="evidence" value="ECO:0007669"/>
    <property type="project" value="InterPro"/>
</dbReference>
<organism evidence="4">
    <name type="scientific">Rhizopus microsporus var. microsporus</name>
    <dbReference type="NCBI Taxonomy" id="86635"/>
    <lineage>
        <taxon>Eukaryota</taxon>
        <taxon>Fungi</taxon>
        <taxon>Fungi incertae sedis</taxon>
        <taxon>Mucoromycota</taxon>
        <taxon>Mucoromycotina</taxon>
        <taxon>Mucoromycetes</taxon>
        <taxon>Mucorales</taxon>
        <taxon>Mucorineae</taxon>
        <taxon>Rhizopodaceae</taxon>
        <taxon>Rhizopus</taxon>
    </lineage>
</organism>
<feature type="compositionally biased region" description="Low complexity" evidence="2">
    <location>
        <begin position="58"/>
        <end position="83"/>
    </location>
</feature>
<gene>
    <name evidence="4" type="ORF">BCV72DRAFT_261404</name>
</gene>
<dbReference type="InterPro" id="IPR006671">
    <property type="entry name" value="Cyclin_N"/>
</dbReference>
<evidence type="ECO:0000256" key="1">
    <source>
        <dbReference type="RuleBase" id="RU000383"/>
    </source>
</evidence>
<name>A0A1X0R986_RHIZD</name>
<dbReference type="SMART" id="SM00385">
    <property type="entry name" value="CYCLIN"/>
    <property type="match status" value="1"/>
</dbReference>
<feature type="region of interest" description="Disordered" evidence="2">
    <location>
        <begin position="44"/>
        <end position="83"/>
    </location>
</feature>
<dbReference type="AlphaFoldDB" id="A0A1X0R986"/>
<keyword evidence="1" id="KW-0195">Cyclin</keyword>
<dbReference type="InterPro" id="IPR013763">
    <property type="entry name" value="Cyclin-like_dom"/>
</dbReference>
<dbReference type="VEuPathDB" id="FungiDB:BCV72DRAFT_261404"/>
<dbReference type="PANTHER" id="PTHR22896">
    <property type="entry name" value="CDK5 AND ABL1 ENZYME SUBSTRATE 1"/>
    <property type="match status" value="1"/>
</dbReference>
<proteinExistence type="inferred from homology"/>
<dbReference type="InterPro" id="IPR036915">
    <property type="entry name" value="Cyclin-like_sf"/>
</dbReference>